<sequence length="75" mass="8507">MAKPDDRSDNAEKLTEMKHNAEENIRETKAYLNEFGDEISAEEKADLEAKNARREESIQGFTEEIADETSQSTAE</sequence>
<dbReference type="Pfam" id="PF19824">
    <property type="entry name" value="Tlp"/>
    <property type="match status" value="1"/>
</dbReference>
<evidence type="ECO:0000313" key="3">
    <source>
        <dbReference type="Proteomes" id="UP000271031"/>
    </source>
</evidence>
<gene>
    <name evidence="2" type="primary">tlp</name>
    <name evidence="2" type="ORF">EDM56_30245</name>
</gene>
<name>A0A3M8CSH9_9BACL</name>
<protein>
    <submittedName>
        <fullName evidence="2">Small acid-soluble spore protein Tlp</fullName>
    </submittedName>
</protein>
<proteinExistence type="inferred from homology"/>
<organism evidence="2 3">
    <name type="scientific">Brevibacillus fluminis</name>
    <dbReference type="NCBI Taxonomy" id="511487"/>
    <lineage>
        <taxon>Bacteria</taxon>
        <taxon>Bacillati</taxon>
        <taxon>Bacillota</taxon>
        <taxon>Bacilli</taxon>
        <taxon>Bacillales</taxon>
        <taxon>Paenibacillaceae</taxon>
        <taxon>Brevibacillus</taxon>
    </lineage>
</organism>
<dbReference type="AlphaFoldDB" id="A0A3M8CSH9"/>
<comment type="caution">
    <text evidence="2">The sequence shown here is derived from an EMBL/GenBank/DDBJ whole genome shotgun (WGS) entry which is preliminary data.</text>
</comment>
<keyword evidence="3" id="KW-1185">Reference proteome</keyword>
<dbReference type="NCBIfam" id="TIGR03090">
    <property type="entry name" value="SASP_tlp"/>
    <property type="match status" value="1"/>
</dbReference>
<dbReference type="RefSeq" id="WP_122921651.1">
    <property type="nucleotide sequence ID" value="NZ_RHHQ01000031.1"/>
</dbReference>
<accession>A0A3M8CSH9</accession>
<evidence type="ECO:0000313" key="2">
    <source>
        <dbReference type="EMBL" id="RNB78756.1"/>
    </source>
</evidence>
<evidence type="ECO:0000256" key="1">
    <source>
        <dbReference type="SAM" id="MobiDB-lite"/>
    </source>
</evidence>
<reference evidence="2 3" key="1">
    <citation type="submission" date="2018-10" db="EMBL/GenBank/DDBJ databases">
        <title>Phylogenomics of Brevibacillus.</title>
        <authorList>
            <person name="Dunlap C."/>
        </authorList>
    </citation>
    <scope>NUCLEOTIDE SEQUENCE [LARGE SCALE GENOMIC DNA]</scope>
    <source>
        <strain evidence="2 3">JCM 15716</strain>
    </source>
</reference>
<feature type="region of interest" description="Disordered" evidence="1">
    <location>
        <begin position="51"/>
        <end position="75"/>
    </location>
</feature>
<feature type="region of interest" description="Disordered" evidence="1">
    <location>
        <begin position="1"/>
        <end position="21"/>
    </location>
</feature>
<dbReference type="OrthoDB" id="1799076at2"/>
<dbReference type="Proteomes" id="UP000271031">
    <property type="component" value="Unassembled WGS sequence"/>
</dbReference>
<dbReference type="HAMAP" id="MF_01506">
    <property type="entry name" value="Tlp"/>
    <property type="match status" value="1"/>
</dbReference>
<dbReference type="EMBL" id="RHHQ01000031">
    <property type="protein sequence ID" value="RNB78756.1"/>
    <property type="molecule type" value="Genomic_DNA"/>
</dbReference>
<dbReference type="InterPro" id="IPR017524">
    <property type="entry name" value="SASP_thioredoxin-like"/>
</dbReference>